<feature type="non-terminal residue" evidence="2">
    <location>
        <position position="1"/>
    </location>
</feature>
<dbReference type="EMBL" id="ML002458">
    <property type="protein sequence ID" value="RKP37701.1"/>
    <property type="molecule type" value="Genomic_DNA"/>
</dbReference>
<dbReference type="GO" id="GO:0016787">
    <property type="term" value="F:hydrolase activity"/>
    <property type="evidence" value="ECO:0007669"/>
    <property type="project" value="UniProtKB-KW"/>
</dbReference>
<dbReference type="InterPro" id="IPR002921">
    <property type="entry name" value="Fungal_lipase-type"/>
</dbReference>
<name>A0A4P9ZXE4_9FUNG</name>
<dbReference type="InterPro" id="IPR051218">
    <property type="entry name" value="Sec_MonoDiacylglyc_Lipase"/>
</dbReference>
<dbReference type="GO" id="GO:0006629">
    <property type="term" value="P:lipid metabolic process"/>
    <property type="evidence" value="ECO:0007669"/>
    <property type="project" value="InterPro"/>
</dbReference>
<dbReference type="AlphaFoldDB" id="A0A4P9ZXE4"/>
<accession>A0A4P9ZXE4</accession>
<dbReference type="InterPro" id="IPR029058">
    <property type="entry name" value="AB_hydrolase_fold"/>
</dbReference>
<keyword evidence="3" id="KW-1185">Reference proteome</keyword>
<proteinExistence type="predicted"/>
<keyword evidence="2" id="KW-0378">Hydrolase</keyword>
<reference evidence="3" key="1">
    <citation type="journal article" date="2018" name="Nat. Microbiol.">
        <title>Leveraging single-cell genomics to expand the fungal tree of life.</title>
        <authorList>
            <person name="Ahrendt S.R."/>
            <person name="Quandt C.A."/>
            <person name="Ciobanu D."/>
            <person name="Clum A."/>
            <person name="Salamov A."/>
            <person name="Andreopoulos B."/>
            <person name="Cheng J.F."/>
            <person name="Woyke T."/>
            <person name="Pelin A."/>
            <person name="Henrissat B."/>
            <person name="Reynolds N.K."/>
            <person name="Benny G.L."/>
            <person name="Smith M.E."/>
            <person name="James T.Y."/>
            <person name="Grigoriev I.V."/>
        </authorList>
    </citation>
    <scope>NUCLEOTIDE SEQUENCE [LARGE SCALE GENOMIC DNA]</scope>
    <source>
        <strain evidence="3">RSA 468</strain>
    </source>
</reference>
<sequence>SKWQCQECDRITNSVMVKRFATKYQRTVGYVAINHDLQSVSLVFRGTLDIAQVLTDVKFKMKRWPKWVHKSRVHARFLESYWEVSDCLFKKIVELLLKYPEYHLTISGHSLGAALASIAAVDFIHRNQCLAEKVRVVTFGKPRVGNEAYIQHYNSLDLDSFSVVNKNDVVPHLPPRLLGYRHESGEVWIKPNCSDYETFFLPPGG</sequence>
<protein>
    <submittedName>
        <fullName evidence="2">Alpha/Beta hydrolase protein</fullName>
    </submittedName>
</protein>
<dbReference type="SUPFAM" id="SSF53474">
    <property type="entry name" value="alpha/beta-Hydrolases"/>
    <property type="match status" value="1"/>
</dbReference>
<evidence type="ECO:0000313" key="2">
    <source>
        <dbReference type="EMBL" id="RKP37701.1"/>
    </source>
</evidence>
<dbReference type="PANTHER" id="PTHR45856:SF25">
    <property type="entry name" value="FUNGAL LIPASE-LIKE DOMAIN-CONTAINING PROTEIN"/>
    <property type="match status" value="1"/>
</dbReference>
<evidence type="ECO:0000313" key="3">
    <source>
        <dbReference type="Proteomes" id="UP000268162"/>
    </source>
</evidence>
<gene>
    <name evidence="2" type="ORF">BJ085DRAFT_14282</name>
</gene>
<evidence type="ECO:0000259" key="1">
    <source>
        <dbReference type="Pfam" id="PF01764"/>
    </source>
</evidence>
<dbReference type="Gene3D" id="3.40.50.1820">
    <property type="entry name" value="alpha/beta hydrolase"/>
    <property type="match status" value="1"/>
</dbReference>
<feature type="domain" description="Fungal lipase-type" evidence="1">
    <location>
        <begin position="42"/>
        <end position="176"/>
    </location>
</feature>
<dbReference type="PANTHER" id="PTHR45856">
    <property type="entry name" value="ALPHA/BETA-HYDROLASES SUPERFAMILY PROTEIN"/>
    <property type="match status" value="1"/>
</dbReference>
<dbReference type="Pfam" id="PF01764">
    <property type="entry name" value="Lipase_3"/>
    <property type="match status" value="1"/>
</dbReference>
<organism evidence="2 3">
    <name type="scientific">Dimargaris cristalligena</name>
    <dbReference type="NCBI Taxonomy" id="215637"/>
    <lineage>
        <taxon>Eukaryota</taxon>
        <taxon>Fungi</taxon>
        <taxon>Fungi incertae sedis</taxon>
        <taxon>Zoopagomycota</taxon>
        <taxon>Kickxellomycotina</taxon>
        <taxon>Dimargaritomycetes</taxon>
        <taxon>Dimargaritales</taxon>
        <taxon>Dimargaritaceae</taxon>
        <taxon>Dimargaris</taxon>
    </lineage>
</organism>
<dbReference type="Proteomes" id="UP000268162">
    <property type="component" value="Unassembled WGS sequence"/>
</dbReference>
<dbReference type="CDD" id="cd00519">
    <property type="entry name" value="Lipase_3"/>
    <property type="match status" value="1"/>
</dbReference>